<dbReference type="OrthoDB" id="5288224at2"/>
<dbReference type="InterPro" id="IPR058031">
    <property type="entry name" value="AAA_lid_NorR"/>
</dbReference>
<dbReference type="InterPro" id="IPR009057">
    <property type="entry name" value="Homeodomain-like_sf"/>
</dbReference>
<proteinExistence type="predicted"/>
<keyword evidence="5" id="KW-0067">ATP-binding</keyword>
<dbReference type="PROSITE" id="PS50110">
    <property type="entry name" value="RESPONSE_REGULATORY"/>
    <property type="match status" value="1"/>
</dbReference>
<dbReference type="SMART" id="SM00448">
    <property type="entry name" value="REC"/>
    <property type="match status" value="1"/>
</dbReference>
<dbReference type="GO" id="GO:0005737">
    <property type="term" value="C:cytoplasm"/>
    <property type="evidence" value="ECO:0007669"/>
    <property type="project" value="UniProtKB-SubCell"/>
</dbReference>
<protein>
    <submittedName>
        <fullName evidence="15">Acetoacetate metabolism regulatory protein atoC</fullName>
    </submittedName>
</protein>
<keyword evidence="16" id="KW-1185">Reference proteome</keyword>
<dbReference type="GO" id="GO:0043565">
    <property type="term" value="F:sequence-specific DNA binding"/>
    <property type="evidence" value="ECO:0007669"/>
    <property type="project" value="InterPro"/>
</dbReference>
<dbReference type="SUPFAM" id="SSF46689">
    <property type="entry name" value="Homeodomain-like"/>
    <property type="match status" value="1"/>
</dbReference>
<dbReference type="GO" id="GO:0006355">
    <property type="term" value="P:regulation of DNA-templated transcription"/>
    <property type="evidence" value="ECO:0007669"/>
    <property type="project" value="InterPro"/>
</dbReference>
<dbReference type="InterPro" id="IPR027417">
    <property type="entry name" value="P-loop_NTPase"/>
</dbReference>
<evidence type="ECO:0000313" key="16">
    <source>
        <dbReference type="Proteomes" id="UP000005019"/>
    </source>
</evidence>
<dbReference type="GO" id="GO:0000160">
    <property type="term" value="P:phosphorelay signal transduction system"/>
    <property type="evidence" value="ECO:0007669"/>
    <property type="project" value="UniProtKB-KW"/>
</dbReference>
<dbReference type="CDD" id="cd00009">
    <property type="entry name" value="AAA"/>
    <property type="match status" value="1"/>
</dbReference>
<dbReference type="CDD" id="cd17536">
    <property type="entry name" value="REC_YesN-like"/>
    <property type="match status" value="1"/>
</dbReference>
<dbReference type="Gene3D" id="1.10.10.60">
    <property type="entry name" value="Homeodomain-like"/>
    <property type="match status" value="1"/>
</dbReference>
<evidence type="ECO:0000256" key="12">
    <source>
        <dbReference type="SAM" id="Coils"/>
    </source>
</evidence>
<dbReference type="PRINTS" id="PR01590">
    <property type="entry name" value="HTHFIS"/>
</dbReference>
<feature type="domain" description="Sigma-54 factor interaction" evidence="13">
    <location>
        <begin position="143"/>
        <end position="372"/>
    </location>
</feature>
<keyword evidence="12" id="KW-0175">Coiled coil</keyword>
<comment type="subcellular location">
    <subcellularLocation>
        <location evidence="1">Cytoplasm</location>
    </subcellularLocation>
</comment>
<dbReference type="eggNOG" id="COG2204">
    <property type="taxonomic scope" value="Bacteria"/>
</dbReference>
<evidence type="ECO:0000313" key="15">
    <source>
        <dbReference type="EMBL" id="EGK72132.1"/>
    </source>
</evidence>
<comment type="caution">
    <text evidence="15">The sequence shown here is derived from an EMBL/GenBank/DDBJ whole genome shotgun (WGS) entry which is preliminary data.</text>
</comment>
<keyword evidence="9" id="KW-0010">Activator</keyword>
<evidence type="ECO:0000256" key="3">
    <source>
        <dbReference type="ARBA" id="ARBA00022553"/>
    </source>
</evidence>
<name>F5RBG1_METUF</name>
<dbReference type="GO" id="GO:0005524">
    <property type="term" value="F:ATP binding"/>
    <property type="evidence" value="ECO:0007669"/>
    <property type="project" value="UniProtKB-KW"/>
</dbReference>
<dbReference type="InterPro" id="IPR011006">
    <property type="entry name" value="CheY-like_superfamily"/>
</dbReference>
<evidence type="ECO:0000256" key="9">
    <source>
        <dbReference type="ARBA" id="ARBA00023159"/>
    </source>
</evidence>
<dbReference type="Gene3D" id="1.10.8.60">
    <property type="match status" value="1"/>
</dbReference>
<dbReference type="InterPro" id="IPR003593">
    <property type="entry name" value="AAA+_ATPase"/>
</dbReference>
<dbReference type="SUPFAM" id="SSF52540">
    <property type="entry name" value="P-loop containing nucleoside triphosphate hydrolases"/>
    <property type="match status" value="1"/>
</dbReference>
<dbReference type="STRING" id="1000565.METUNv1_01604"/>
<dbReference type="InterPro" id="IPR025662">
    <property type="entry name" value="Sigma_54_int_dom_ATP-bd_1"/>
</dbReference>
<dbReference type="PROSITE" id="PS50045">
    <property type="entry name" value="SIGMA54_INTERACT_4"/>
    <property type="match status" value="1"/>
</dbReference>
<keyword evidence="7" id="KW-0805">Transcription regulation</keyword>
<dbReference type="PROSITE" id="PS00676">
    <property type="entry name" value="SIGMA54_INTERACT_2"/>
    <property type="match status" value="1"/>
</dbReference>
<keyword evidence="8" id="KW-0238">DNA-binding</keyword>
<feature type="coiled-coil region" evidence="12">
    <location>
        <begin position="114"/>
        <end position="141"/>
    </location>
</feature>
<evidence type="ECO:0000256" key="6">
    <source>
        <dbReference type="ARBA" id="ARBA00023012"/>
    </source>
</evidence>
<evidence type="ECO:0000256" key="8">
    <source>
        <dbReference type="ARBA" id="ARBA00023125"/>
    </source>
</evidence>
<keyword evidence="6" id="KW-0902">Two-component regulatory system</keyword>
<keyword evidence="3 11" id="KW-0597">Phosphoprotein</keyword>
<dbReference type="Pfam" id="PF00158">
    <property type="entry name" value="Sigma54_activat"/>
    <property type="match status" value="1"/>
</dbReference>
<evidence type="ECO:0000256" key="2">
    <source>
        <dbReference type="ARBA" id="ARBA00022490"/>
    </source>
</evidence>
<dbReference type="RefSeq" id="WP_008060568.1">
    <property type="nucleotide sequence ID" value="NZ_AFHG01000043.1"/>
</dbReference>
<evidence type="ECO:0000259" key="13">
    <source>
        <dbReference type="PROSITE" id="PS50045"/>
    </source>
</evidence>
<keyword evidence="4" id="KW-0547">Nucleotide-binding</keyword>
<dbReference type="FunFam" id="1.10.8.60:FF:000014">
    <property type="entry name" value="DNA-binding transcriptional regulator NtrC"/>
    <property type="match status" value="1"/>
</dbReference>
<dbReference type="Gene3D" id="3.40.50.2300">
    <property type="match status" value="1"/>
</dbReference>
<evidence type="ECO:0000256" key="10">
    <source>
        <dbReference type="ARBA" id="ARBA00023163"/>
    </source>
</evidence>
<dbReference type="EMBL" id="AFHG01000043">
    <property type="protein sequence ID" value="EGK72132.1"/>
    <property type="molecule type" value="Genomic_DNA"/>
</dbReference>
<feature type="domain" description="Response regulatory" evidence="14">
    <location>
        <begin position="5"/>
        <end position="119"/>
    </location>
</feature>
<dbReference type="Proteomes" id="UP000005019">
    <property type="component" value="Unassembled WGS sequence"/>
</dbReference>
<dbReference type="SMART" id="SM00382">
    <property type="entry name" value="AAA"/>
    <property type="match status" value="1"/>
</dbReference>
<evidence type="ECO:0000256" key="11">
    <source>
        <dbReference type="PROSITE-ProRule" id="PRU00169"/>
    </source>
</evidence>
<accession>F5RBG1</accession>
<evidence type="ECO:0000256" key="1">
    <source>
        <dbReference type="ARBA" id="ARBA00004496"/>
    </source>
</evidence>
<dbReference type="Pfam" id="PF02954">
    <property type="entry name" value="HTH_8"/>
    <property type="match status" value="1"/>
</dbReference>
<dbReference type="FunFam" id="3.40.50.2300:FF:000018">
    <property type="entry name" value="DNA-binding transcriptional regulator NtrC"/>
    <property type="match status" value="1"/>
</dbReference>
<keyword evidence="2" id="KW-0963">Cytoplasm</keyword>
<dbReference type="InterPro" id="IPR002078">
    <property type="entry name" value="Sigma_54_int"/>
</dbReference>
<evidence type="ECO:0000259" key="14">
    <source>
        <dbReference type="PROSITE" id="PS50110"/>
    </source>
</evidence>
<feature type="modified residue" description="4-aspartylphosphate" evidence="11">
    <location>
        <position position="54"/>
    </location>
</feature>
<dbReference type="AlphaFoldDB" id="F5RBG1"/>
<reference evidence="15 16" key="1">
    <citation type="journal article" date="2011" name="J. Bacteriol.">
        <title>Genome sequence of Methyloversatilis universalis FAM5T, a methylotrophic representative of the order Rhodocyclales.</title>
        <authorList>
            <person name="Kittichotirat W."/>
            <person name="Good N.M."/>
            <person name="Hall R."/>
            <person name="Bringel F."/>
            <person name="Lajus A."/>
            <person name="Medigue C."/>
            <person name="Smalley N.E."/>
            <person name="Beck D."/>
            <person name="Bumgarner R."/>
            <person name="Vuilleumier S."/>
            <person name="Kalyuzhnaya M.G."/>
        </authorList>
    </citation>
    <scope>NUCLEOTIDE SEQUENCE [LARGE SCALE GENOMIC DNA]</scope>
    <source>
        <strain evidence="16">ATCC BAA-1314 / JCM 13912 / FAM5</strain>
    </source>
</reference>
<dbReference type="PROSITE" id="PS00675">
    <property type="entry name" value="SIGMA54_INTERACT_1"/>
    <property type="match status" value="1"/>
</dbReference>
<evidence type="ECO:0000256" key="7">
    <source>
        <dbReference type="ARBA" id="ARBA00023015"/>
    </source>
</evidence>
<dbReference type="InterPro" id="IPR002197">
    <property type="entry name" value="HTH_Fis"/>
</dbReference>
<dbReference type="PANTHER" id="PTHR32071:SF119">
    <property type="entry name" value="SIGMA L-DEPENDENT TRANSCRIPTIONAL REGULATOR YPLP-RELATED"/>
    <property type="match status" value="1"/>
</dbReference>
<dbReference type="SUPFAM" id="SSF52172">
    <property type="entry name" value="CheY-like"/>
    <property type="match status" value="1"/>
</dbReference>
<keyword evidence="10" id="KW-0804">Transcription</keyword>
<dbReference type="InterPro" id="IPR025943">
    <property type="entry name" value="Sigma_54_int_dom_ATP-bd_2"/>
</dbReference>
<dbReference type="InterPro" id="IPR025944">
    <property type="entry name" value="Sigma_54_int_dom_CS"/>
</dbReference>
<dbReference type="Pfam" id="PF00072">
    <property type="entry name" value="Response_reg"/>
    <property type="match status" value="1"/>
</dbReference>
<organism evidence="15 16">
    <name type="scientific">Methyloversatilis universalis (strain ATCC BAA-1314 / DSM 25237 / JCM 13912 / CCUG 52030 / FAM5)</name>
    <dbReference type="NCBI Taxonomy" id="1000565"/>
    <lineage>
        <taxon>Bacteria</taxon>
        <taxon>Pseudomonadati</taxon>
        <taxon>Pseudomonadota</taxon>
        <taxon>Betaproteobacteria</taxon>
        <taxon>Nitrosomonadales</taxon>
        <taxon>Sterolibacteriaceae</taxon>
        <taxon>Methyloversatilis</taxon>
    </lineage>
</organism>
<evidence type="ECO:0000256" key="4">
    <source>
        <dbReference type="ARBA" id="ARBA00022741"/>
    </source>
</evidence>
<gene>
    <name evidence="15" type="ORF">METUNv1_01604</name>
</gene>
<sequence>MSSAHVLLVDDEAVAREGLATALRRDGLEVTTADNGEAALALLRQREYEVLLTDVKMPGMDGLELLRRAREAWPGMEVLVVTGFATTESAVEAMRAGAFYYVSKPFRLGEVRKLVREAADKAQLRAENQRLRQLVEHAADERIITRDEGMRAILDIARGVAPTDCNVLIVGETGTGKELLARHVHAHSRRASGPFVAVNCGALNEELLANELFGHEKGAYTGAAQARGGLVEAAQGGTLFLDEVTEMSASMQVKLLRLLQEREYLRVGGTEPVRADVRFLAATNREPRAAVEAGQFRQDIYFRLNVVTLQLPPLRERRDDIPLLAQQFVRRAAQAMGKAVTAIAPPAMQKLCGYDFPGNVRELENIIERGVALAGGTMLGEEDLPPGLGARGGAGARGGSGEVRTLEAVERGHILDVLAGVGGNRALAARLLGIDRVSLWRKLRRYEEQGLIEADETDGALRVRDVSA</sequence>
<dbReference type="FunFam" id="3.40.50.300:FF:000006">
    <property type="entry name" value="DNA-binding transcriptional regulator NtrC"/>
    <property type="match status" value="1"/>
</dbReference>
<dbReference type="Gene3D" id="3.40.50.300">
    <property type="entry name" value="P-loop containing nucleotide triphosphate hydrolases"/>
    <property type="match status" value="1"/>
</dbReference>
<dbReference type="Pfam" id="PF25601">
    <property type="entry name" value="AAA_lid_14"/>
    <property type="match status" value="1"/>
</dbReference>
<evidence type="ECO:0000256" key="5">
    <source>
        <dbReference type="ARBA" id="ARBA00022840"/>
    </source>
</evidence>
<dbReference type="PROSITE" id="PS00688">
    <property type="entry name" value="SIGMA54_INTERACT_3"/>
    <property type="match status" value="1"/>
</dbReference>
<dbReference type="PANTHER" id="PTHR32071">
    <property type="entry name" value="TRANSCRIPTIONAL REGULATORY PROTEIN"/>
    <property type="match status" value="1"/>
</dbReference>
<dbReference type="InterPro" id="IPR001789">
    <property type="entry name" value="Sig_transdc_resp-reg_receiver"/>
</dbReference>